<proteinExistence type="predicted"/>
<evidence type="ECO:0000313" key="1">
    <source>
        <dbReference type="EMBL" id="QEP40305.1"/>
    </source>
</evidence>
<dbReference type="Proteomes" id="UP000322644">
    <property type="component" value="Chromosome"/>
</dbReference>
<sequence length="84" mass="10123">MTKLTTKIVDVLDLTINNKRYLIKRNSKKHFYSIFDEDDLYLGYIFFNNKNYLLNSPLKNFNCSLEFETFYDAFDFLIEKAKTI</sequence>
<dbReference type="RefSeq" id="WP_066387347.1">
    <property type="nucleotide sequence ID" value="NZ_CP036246.2"/>
</dbReference>
<reference evidence="1 2" key="1">
    <citation type="submission" date="2019-09" db="EMBL/GenBank/DDBJ databases">
        <title>Complete genome sequencing of four Arcobacter species reveals a diverse suite of mobile elements.</title>
        <authorList>
            <person name="Miller W.G."/>
            <person name="Yee E."/>
            <person name="Bono J.L."/>
        </authorList>
    </citation>
    <scope>NUCLEOTIDE SEQUENCE [LARGE SCALE GENOMIC DNA]</scope>
    <source>
        <strain evidence="1 2">CCUG 56899</strain>
    </source>
</reference>
<protein>
    <submittedName>
        <fullName evidence="1">Uncharacterized protein</fullName>
    </submittedName>
</protein>
<dbReference type="KEGG" id="apoc:APORC_0690"/>
<dbReference type="AlphaFoldDB" id="A0A5C2HD51"/>
<accession>A0A5C2HD51</accession>
<reference evidence="1 2" key="2">
    <citation type="submission" date="2019-09" db="EMBL/GenBank/DDBJ databases">
        <title>Taxonomic note: a critical rebuttal of the proposed division of the genus Arcobacter into six genera, emended descriptions of Arcobacter anaerophilus and the genus Arcobacter, and an assessment of genus-level boundaries for Epsilonproteobacteria using in silico genomic comparator tools.</title>
        <authorList>
            <person name="On S.L.W."/>
            <person name="Miller W.G."/>
            <person name="Biggs P."/>
            <person name="Cornelius A."/>
            <person name="Vandamme P."/>
        </authorList>
    </citation>
    <scope>NUCLEOTIDE SEQUENCE [LARGE SCALE GENOMIC DNA]</scope>
    <source>
        <strain evidence="1 2">CCUG 56899</strain>
    </source>
</reference>
<organism evidence="1 2">
    <name type="scientific">Arcobacter porcinus</name>
    <dbReference type="NCBI Taxonomy" id="1935204"/>
    <lineage>
        <taxon>Bacteria</taxon>
        <taxon>Pseudomonadati</taxon>
        <taxon>Campylobacterota</taxon>
        <taxon>Epsilonproteobacteria</taxon>
        <taxon>Campylobacterales</taxon>
        <taxon>Arcobacteraceae</taxon>
        <taxon>Arcobacter</taxon>
    </lineage>
</organism>
<gene>
    <name evidence="1" type="ORF">APORC_0690</name>
</gene>
<evidence type="ECO:0000313" key="2">
    <source>
        <dbReference type="Proteomes" id="UP000322644"/>
    </source>
</evidence>
<dbReference type="EMBL" id="CP036246">
    <property type="protein sequence ID" value="QEP40305.1"/>
    <property type="molecule type" value="Genomic_DNA"/>
</dbReference>
<name>A0A5C2HD51_9BACT</name>